<dbReference type="Gene3D" id="1.20.140.10">
    <property type="entry name" value="Butyryl-CoA Dehydrogenase, subunit A, domain 3"/>
    <property type="match status" value="1"/>
</dbReference>
<name>A0A3A3FJD0_9BURK</name>
<dbReference type="InterPro" id="IPR037069">
    <property type="entry name" value="AcylCoA_DH/ox_N_sf"/>
</dbReference>
<dbReference type="InterPro" id="IPR046373">
    <property type="entry name" value="Acyl-CoA_Oxase/DH_mid-dom_sf"/>
</dbReference>
<dbReference type="InterPro" id="IPR013786">
    <property type="entry name" value="AcylCoA_DH/ox_N"/>
</dbReference>
<dbReference type="EMBL" id="QYUO01000003">
    <property type="protein sequence ID" value="RJF92488.1"/>
    <property type="molecule type" value="Genomic_DNA"/>
</dbReference>
<dbReference type="InterPro" id="IPR036250">
    <property type="entry name" value="AcylCo_DH-like_C"/>
</dbReference>
<evidence type="ECO:0000256" key="3">
    <source>
        <dbReference type="ARBA" id="ARBA00022630"/>
    </source>
</evidence>
<dbReference type="Gene3D" id="1.10.540.10">
    <property type="entry name" value="Acyl-CoA dehydrogenase/oxidase, N-terminal domain"/>
    <property type="match status" value="1"/>
</dbReference>
<reference evidence="10" key="1">
    <citation type="submission" date="2018-09" db="EMBL/GenBank/DDBJ databases">
        <authorList>
            <person name="Zhu H."/>
        </authorList>
    </citation>
    <scope>NUCLEOTIDE SEQUENCE [LARGE SCALE GENOMIC DNA]</scope>
    <source>
        <strain evidence="10">K1R23-30</strain>
    </source>
</reference>
<evidence type="ECO:0000313" key="9">
    <source>
        <dbReference type="EMBL" id="RJF92488.1"/>
    </source>
</evidence>
<feature type="domain" description="Acyl-CoA dehydrogenase/oxidase C-terminal" evidence="6">
    <location>
        <begin position="229"/>
        <end position="362"/>
    </location>
</feature>
<evidence type="ECO:0000256" key="4">
    <source>
        <dbReference type="ARBA" id="ARBA00022827"/>
    </source>
</evidence>
<evidence type="ECO:0000256" key="2">
    <source>
        <dbReference type="ARBA" id="ARBA00009347"/>
    </source>
</evidence>
<protein>
    <submittedName>
        <fullName evidence="9">Pimeloyl-CoA dehydrogenase small subunit</fullName>
    </submittedName>
</protein>
<organism evidence="9 10">
    <name type="scientific">Noviherbaspirillum saxi</name>
    <dbReference type="NCBI Taxonomy" id="2320863"/>
    <lineage>
        <taxon>Bacteria</taxon>
        <taxon>Pseudomonadati</taxon>
        <taxon>Pseudomonadota</taxon>
        <taxon>Betaproteobacteria</taxon>
        <taxon>Burkholderiales</taxon>
        <taxon>Oxalobacteraceae</taxon>
        <taxon>Noviherbaspirillum</taxon>
    </lineage>
</organism>
<dbReference type="PANTHER" id="PTHR43884:SF20">
    <property type="entry name" value="ACYL-COA DEHYDROGENASE FADE28"/>
    <property type="match status" value="1"/>
</dbReference>
<keyword evidence="10" id="KW-1185">Reference proteome</keyword>
<dbReference type="CDD" id="cd00567">
    <property type="entry name" value="ACAD"/>
    <property type="match status" value="1"/>
</dbReference>
<evidence type="ECO:0000259" key="7">
    <source>
        <dbReference type="Pfam" id="PF02770"/>
    </source>
</evidence>
<dbReference type="InterPro" id="IPR006091">
    <property type="entry name" value="Acyl-CoA_Oxase/DH_mid-dom"/>
</dbReference>
<dbReference type="Pfam" id="PF00441">
    <property type="entry name" value="Acyl-CoA_dh_1"/>
    <property type="match status" value="1"/>
</dbReference>
<evidence type="ECO:0000259" key="6">
    <source>
        <dbReference type="Pfam" id="PF00441"/>
    </source>
</evidence>
<dbReference type="InterPro" id="IPR009100">
    <property type="entry name" value="AcylCoA_DH/oxidase_NM_dom_sf"/>
</dbReference>
<accession>A0A3A3FJD0</accession>
<dbReference type="Pfam" id="PF02771">
    <property type="entry name" value="Acyl-CoA_dh_N"/>
    <property type="match status" value="1"/>
</dbReference>
<dbReference type="GO" id="GO:0003995">
    <property type="term" value="F:acyl-CoA dehydrogenase activity"/>
    <property type="evidence" value="ECO:0007669"/>
    <property type="project" value="TreeGrafter"/>
</dbReference>
<keyword evidence="5" id="KW-0560">Oxidoreductase</keyword>
<comment type="similarity">
    <text evidence="2">Belongs to the acyl-CoA dehydrogenase family.</text>
</comment>
<comment type="cofactor">
    <cofactor evidence="1">
        <name>FAD</name>
        <dbReference type="ChEBI" id="CHEBI:57692"/>
    </cofactor>
</comment>
<comment type="caution">
    <text evidence="9">The sequence shown here is derived from an EMBL/GenBank/DDBJ whole genome shotgun (WGS) entry which is preliminary data.</text>
</comment>
<dbReference type="Proteomes" id="UP000265955">
    <property type="component" value="Unassembled WGS sequence"/>
</dbReference>
<dbReference type="PANTHER" id="PTHR43884">
    <property type="entry name" value="ACYL-COA DEHYDROGENASE"/>
    <property type="match status" value="1"/>
</dbReference>
<gene>
    <name evidence="9" type="ORF">D3871_28190</name>
</gene>
<dbReference type="SUPFAM" id="SSF56645">
    <property type="entry name" value="Acyl-CoA dehydrogenase NM domain-like"/>
    <property type="match status" value="1"/>
</dbReference>
<keyword evidence="3" id="KW-0285">Flavoprotein</keyword>
<evidence type="ECO:0000313" key="10">
    <source>
        <dbReference type="Proteomes" id="UP000265955"/>
    </source>
</evidence>
<keyword evidence="4" id="KW-0274">FAD</keyword>
<dbReference type="Gene3D" id="2.40.110.10">
    <property type="entry name" value="Butyryl-CoA Dehydrogenase, subunit A, domain 2"/>
    <property type="match status" value="1"/>
</dbReference>
<dbReference type="InterPro" id="IPR009075">
    <property type="entry name" value="AcylCo_DH/oxidase_C"/>
</dbReference>
<feature type="domain" description="Acyl-CoA dehydrogenase/oxidase N-terminal" evidence="8">
    <location>
        <begin position="9"/>
        <end position="119"/>
    </location>
</feature>
<feature type="domain" description="Acyl-CoA oxidase/dehydrogenase middle" evidence="7">
    <location>
        <begin position="124"/>
        <end position="217"/>
    </location>
</feature>
<evidence type="ECO:0000256" key="5">
    <source>
        <dbReference type="ARBA" id="ARBA00023002"/>
    </source>
</evidence>
<evidence type="ECO:0000259" key="8">
    <source>
        <dbReference type="Pfam" id="PF02771"/>
    </source>
</evidence>
<sequence length="382" mass="41448">MEMQAHLDENQRMLGDAVARYLQRNYDLQSRHDATRPAGKHSPAHWAAFADLGLLGLTIPESYGGMGFDATSTYVVMEAFGRHLVTEPYVSTAILCPQLLLHAPSDAAHEKLLSDVITGTRIVAFAHGEPQTDYTLHNVETRAVRDSGGWVLNGRKSVVIHGAIADMLLISARTSGTLLSPEGISLFLLDPCQPGVTRNEYASVDGMPCADFHFNGVRLEPAALLGLEGEGYPAILRATDIAAAALCAESVGAMSAIFDATLDYVKTRKQFGNTIGSFQAVQHRLVDMYLELEQARSLAWLAAMRVDSADDIERQRIVSAAKAKCSSSGRFIGQQGMQLHGGIGMTDELALGRHVKRLVAIEHTFGDARHHLARYARLAVTT</sequence>
<dbReference type="GO" id="GO:0050660">
    <property type="term" value="F:flavin adenine dinucleotide binding"/>
    <property type="evidence" value="ECO:0007669"/>
    <property type="project" value="InterPro"/>
</dbReference>
<dbReference type="Pfam" id="PF02770">
    <property type="entry name" value="Acyl-CoA_dh_M"/>
    <property type="match status" value="1"/>
</dbReference>
<evidence type="ECO:0000256" key="1">
    <source>
        <dbReference type="ARBA" id="ARBA00001974"/>
    </source>
</evidence>
<dbReference type="AlphaFoldDB" id="A0A3A3FJD0"/>
<proteinExistence type="inferred from homology"/>
<dbReference type="SUPFAM" id="SSF47203">
    <property type="entry name" value="Acyl-CoA dehydrogenase C-terminal domain-like"/>
    <property type="match status" value="1"/>
</dbReference>